<proteinExistence type="predicted"/>
<evidence type="ECO:0000313" key="1">
    <source>
        <dbReference type="EMBL" id="KJA16561.1"/>
    </source>
</evidence>
<evidence type="ECO:0000313" key="2">
    <source>
        <dbReference type="Proteomes" id="UP000054270"/>
    </source>
</evidence>
<dbReference type="AlphaFoldDB" id="A0A0D2NJ02"/>
<accession>A0A0D2NJ02</accession>
<name>A0A0D2NJ02_HYPSF</name>
<organism evidence="1 2">
    <name type="scientific">Hypholoma sublateritium (strain FD-334 SS-4)</name>
    <dbReference type="NCBI Taxonomy" id="945553"/>
    <lineage>
        <taxon>Eukaryota</taxon>
        <taxon>Fungi</taxon>
        <taxon>Dikarya</taxon>
        <taxon>Basidiomycota</taxon>
        <taxon>Agaricomycotina</taxon>
        <taxon>Agaricomycetes</taxon>
        <taxon>Agaricomycetidae</taxon>
        <taxon>Agaricales</taxon>
        <taxon>Agaricineae</taxon>
        <taxon>Strophariaceae</taxon>
        <taxon>Hypholoma</taxon>
    </lineage>
</organism>
<gene>
    <name evidence="1" type="ORF">HYPSUDRAFT_289535</name>
</gene>
<dbReference type="Proteomes" id="UP000054270">
    <property type="component" value="Unassembled WGS sequence"/>
</dbReference>
<reference evidence="2" key="1">
    <citation type="submission" date="2014-04" db="EMBL/GenBank/DDBJ databases">
        <title>Evolutionary Origins and Diversification of the Mycorrhizal Mutualists.</title>
        <authorList>
            <consortium name="DOE Joint Genome Institute"/>
            <consortium name="Mycorrhizal Genomics Consortium"/>
            <person name="Kohler A."/>
            <person name="Kuo A."/>
            <person name="Nagy L.G."/>
            <person name="Floudas D."/>
            <person name="Copeland A."/>
            <person name="Barry K.W."/>
            <person name="Cichocki N."/>
            <person name="Veneault-Fourrey C."/>
            <person name="LaButti K."/>
            <person name="Lindquist E.A."/>
            <person name="Lipzen A."/>
            <person name="Lundell T."/>
            <person name="Morin E."/>
            <person name="Murat C."/>
            <person name="Riley R."/>
            <person name="Ohm R."/>
            <person name="Sun H."/>
            <person name="Tunlid A."/>
            <person name="Henrissat B."/>
            <person name="Grigoriev I.V."/>
            <person name="Hibbett D.S."/>
            <person name="Martin F."/>
        </authorList>
    </citation>
    <scope>NUCLEOTIDE SEQUENCE [LARGE SCALE GENOMIC DNA]</scope>
    <source>
        <strain evidence="2">FD-334 SS-4</strain>
    </source>
</reference>
<keyword evidence="2" id="KW-1185">Reference proteome</keyword>
<protein>
    <submittedName>
        <fullName evidence="1">Uncharacterized protein</fullName>
    </submittedName>
</protein>
<dbReference type="EMBL" id="KN817619">
    <property type="protein sequence ID" value="KJA16561.1"/>
    <property type="molecule type" value="Genomic_DNA"/>
</dbReference>
<sequence length="92" mass="10458">MIKKRWAAEEMLHRDETTRRVNARPILVLWLRARSMHHSDSRGLLAPGSISCSGRVINRMAAELVDTTNVCVTGTPVVCCVLWPMFRSRPNQ</sequence>